<dbReference type="GO" id="GO:0034599">
    <property type="term" value="P:cellular response to oxidative stress"/>
    <property type="evidence" value="ECO:0007669"/>
    <property type="project" value="TreeGrafter"/>
</dbReference>
<dbReference type="AlphaFoldDB" id="A0A5J5B1N1"/>
<gene>
    <name evidence="1" type="ORF">F0562_029673</name>
</gene>
<reference evidence="1 2" key="1">
    <citation type="submission" date="2019-09" db="EMBL/GenBank/DDBJ databases">
        <title>A chromosome-level genome assembly of the Chinese tupelo Nyssa sinensis.</title>
        <authorList>
            <person name="Yang X."/>
            <person name="Kang M."/>
            <person name="Yang Y."/>
            <person name="Xiong H."/>
            <person name="Wang M."/>
            <person name="Zhang Z."/>
            <person name="Wang Z."/>
            <person name="Wu H."/>
            <person name="Ma T."/>
            <person name="Liu J."/>
            <person name="Xi Z."/>
        </authorList>
    </citation>
    <scope>NUCLEOTIDE SEQUENCE [LARGE SCALE GENOMIC DNA]</scope>
    <source>
        <strain evidence="1">J267</strain>
        <tissue evidence="1">Leaf</tissue>
    </source>
</reference>
<dbReference type="EMBL" id="CM018039">
    <property type="protein sequence ID" value="KAA8537195.1"/>
    <property type="molecule type" value="Genomic_DNA"/>
</dbReference>
<name>A0A5J5B1N1_9ASTE</name>
<proteinExistence type="predicted"/>
<evidence type="ECO:0000313" key="2">
    <source>
        <dbReference type="Proteomes" id="UP000325577"/>
    </source>
</evidence>
<dbReference type="GO" id="GO:0005737">
    <property type="term" value="C:cytoplasm"/>
    <property type="evidence" value="ECO:0007669"/>
    <property type="project" value="TreeGrafter"/>
</dbReference>
<dbReference type="Gene3D" id="3.90.1530.10">
    <property type="entry name" value="Conserved hypothetical protein from pyrococcus furiosus pfu- 392566-001, ParB domain"/>
    <property type="match status" value="1"/>
</dbReference>
<accession>A0A5J5B1N1</accession>
<sequence length="103" mass="11223">MANFVLRVPSNFRNFSIAASSNGPPGLPQAGGPVILELPLDKIRRPLMRTRGNDPQKVKDLMDSIREMGLQVPVSLVVTGLRLISALGSQQSVAKFDVEQKKL</sequence>
<dbReference type="SUPFAM" id="SSF110849">
    <property type="entry name" value="ParB/Sulfiredoxin"/>
    <property type="match status" value="1"/>
</dbReference>
<protein>
    <submittedName>
        <fullName evidence="1">Uncharacterized protein</fullName>
    </submittedName>
</protein>
<dbReference type="Proteomes" id="UP000325577">
    <property type="component" value="Linkage Group LG16"/>
</dbReference>
<dbReference type="GO" id="GO:0032542">
    <property type="term" value="F:sulfiredoxin activity"/>
    <property type="evidence" value="ECO:0007669"/>
    <property type="project" value="InterPro"/>
</dbReference>
<dbReference type="PANTHER" id="PTHR21348:SF2">
    <property type="entry name" value="SULFIREDOXIN-1"/>
    <property type="match status" value="1"/>
</dbReference>
<dbReference type="InterPro" id="IPR016692">
    <property type="entry name" value="Sulfiredoxin"/>
</dbReference>
<evidence type="ECO:0000313" key="1">
    <source>
        <dbReference type="EMBL" id="KAA8537195.1"/>
    </source>
</evidence>
<dbReference type="InterPro" id="IPR036086">
    <property type="entry name" value="ParB/Sulfiredoxin_sf"/>
</dbReference>
<dbReference type="OrthoDB" id="10023328at2759"/>
<keyword evidence="2" id="KW-1185">Reference proteome</keyword>
<organism evidence="1 2">
    <name type="scientific">Nyssa sinensis</name>
    <dbReference type="NCBI Taxonomy" id="561372"/>
    <lineage>
        <taxon>Eukaryota</taxon>
        <taxon>Viridiplantae</taxon>
        <taxon>Streptophyta</taxon>
        <taxon>Embryophyta</taxon>
        <taxon>Tracheophyta</taxon>
        <taxon>Spermatophyta</taxon>
        <taxon>Magnoliopsida</taxon>
        <taxon>eudicotyledons</taxon>
        <taxon>Gunneridae</taxon>
        <taxon>Pentapetalae</taxon>
        <taxon>asterids</taxon>
        <taxon>Cornales</taxon>
        <taxon>Nyssaceae</taxon>
        <taxon>Nyssa</taxon>
    </lineage>
</organism>
<dbReference type="PANTHER" id="PTHR21348">
    <property type="match status" value="1"/>
</dbReference>